<dbReference type="STRING" id="417373.GCA_001570685_00338"/>
<reference evidence="2 3" key="1">
    <citation type="journal article" date="2015" name="Genome Announc.">
        <title>Expanding the biotechnology potential of lactobacilli through comparative genomics of 213 strains and associated genera.</title>
        <authorList>
            <person name="Sun Z."/>
            <person name="Harris H.M."/>
            <person name="McCann A."/>
            <person name="Guo C."/>
            <person name="Argimon S."/>
            <person name="Zhang W."/>
            <person name="Yang X."/>
            <person name="Jeffery I.B."/>
            <person name="Cooney J.C."/>
            <person name="Kagawa T.F."/>
            <person name="Liu W."/>
            <person name="Song Y."/>
            <person name="Salvetti E."/>
            <person name="Wrobel A."/>
            <person name="Rasinkangas P."/>
            <person name="Parkhill J."/>
            <person name="Rea M.C."/>
            <person name="O'Sullivan O."/>
            <person name="Ritari J."/>
            <person name="Douillard F.P."/>
            <person name="Paul Ross R."/>
            <person name="Yang R."/>
            <person name="Briner A.E."/>
            <person name="Felis G.E."/>
            <person name="de Vos W.M."/>
            <person name="Barrangou R."/>
            <person name="Klaenhammer T.R."/>
            <person name="Caufield P.W."/>
            <person name="Cui Y."/>
            <person name="Zhang H."/>
            <person name="O'Toole P.W."/>
        </authorList>
    </citation>
    <scope>NUCLEOTIDE SEQUENCE [LARGE SCALE GENOMIC DNA]</scope>
    <source>
        <strain evidence="2 3">DSM 18793</strain>
    </source>
</reference>
<dbReference type="RefSeq" id="WP_235804929.1">
    <property type="nucleotide sequence ID" value="NZ_AZGC01000013.1"/>
</dbReference>
<evidence type="ECO:0000313" key="2">
    <source>
        <dbReference type="EMBL" id="KRL96152.1"/>
    </source>
</evidence>
<evidence type="ECO:0000256" key="1">
    <source>
        <dbReference type="SAM" id="MobiDB-lite"/>
    </source>
</evidence>
<name>A0A0R1UYA1_9LACO</name>
<feature type="compositionally biased region" description="Polar residues" evidence="1">
    <location>
        <begin position="90"/>
        <end position="102"/>
    </location>
</feature>
<dbReference type="Pfam" id="PF11208">
    <property type="entry name" value="DUF2992"/>
    <property type="match status" value="1"/>
</dbReference>
<sequence length="140" mass="16347">MMVTQSCLTIIFDGSFYKAILECHDDVNYSVASVTLGSSIPKMSLILKLVNQDYQRFHFHHEPNGTPIVTKHINPKRAQRLANRTMRSHGISTKAQSTLQNQFEERKRLRKAKHTTEKQLAQELRYQKRVAKHRKKHRGH</sequence>
<keyword evidence="3" id="KW-1185">Reference proteome</keyword>
<dbReference type="PIRSF" id="PIRSF021328">
    <property type="entry name" value="UCP021328"/>
    <property type="match status" value="1"/>
</dbReference>
<evidence type="ECO:0000313" key="3">
    <source>
        <dbReference type="Proteomes" id="UP000051084"/>
    </source>
</evidence>
<dbReference type="EMBL" id="AZGC01000013">
    <property type="protein sequence ID" value="KRL96152.1"/>
    <property type="molecule type" value="Genomic_DNA"/>
</dbReference>
<protein>
    <recommendedName>
        <fullName evidence="4">DUF2992 domain-containing protein</fullName>
    </recommendedName>
</protein>
<dbReference type="PATRIC" id="fig|1423742.4.peg.615"/>
<accession>A0A0R1UYA1</accession>
<feature type="region of interest" description="Disordered" evidence="1">
    <location>
        <begin position="86"/>
        <end position="119"/>
    </location>
</feature>
<evidence type="ECO:0008006" key="4">
    <source>
        <dbReference type="Google" id="ProtNLM"/>
    </source>
</evidence>
<dbReference type="Proteomes" id="UP000051084">
    <property type="component" value="Unassembled WGS sequence"/>
</dbReference>
<gene>
    <name evidence="2" type="ORF">FC21_GL000593</name>
</gene>
<dbReference type="AlphaFoldDB" id="A0A0R1UYA1"/>
<comment type="caution">
    <text evidence="2">The sequence shown here is derived from an EMBL/GenBank/DDBJ whole genome shotgun (WGS) entry which is preliminary data.</text>
</comment>
<organism evidence="2 3">
    <name type="scientific">Limosilactobacillus equigenerosi DSM 18793 = JCM 14505</name>
    <dbReference type="NCBI Taxonomy" id="1423742"/>
    <lineage>
        <taxon>Bacteria</taxon>
        <taxon>Bacillati</taxon>
        <taxon>Bacillota</taxon>
        <taxon>Bacilli</taxon>
        <taxon>Lactobacillales</taxon>
        <taxon>Lactobacillaceae</taxon>
        <taxon>Limosilactobacillus</taxon>
    </lineage>
</organism>
<dbReference type="InterPro" id="IPR016787">
    <property type="entry name" value="UCP021328"/>
</dbReference>
<proteinExistence type="predicted"/>